<reference evidence="3 4" key="1">
    <citation type="submission" date="2018-03" db="EMBL/GenBank/DDBJ databases">
        <title>Genome sequencing of Simplicispira sp.</title>
        <authorList>
            <person name="Kim S.-J."/>
            <person name="Heo J."/>
            <person name="Kwon S.-W."/>
        </authorList>
    </citation>
    <scope>NUCLEOTIDE SEQUENCE [LARGE SCALE GENOMIC DNA]</scope>
    <source>
        <strain evidence="3 4">SC1-8</strain>
    </source>
</reference>
<dbReference type="OrthoDB" id="21915at2"/>
<organism evidence="3 4">
    <name type="scientific">Simplicispira suum</name>
    <dbReference type="NCBI Taxonomy" id="2109915"/>
    <lineage>
        <taxon>Bacteria</taxon>
        <taxon>Pseudomonadati</taxon>
        <taxon>Pseudomonadota</taxon>
        <taxon>Betaproteobacteria</taxon>
        <taxon>Burkholderiales</taxon>
        <taxon>Comamonadaceae</taxon>
        <taxon>Simplicispira</taxon>
    </lineage>
</organism>
<evidence type="ECO:0000256" key="1">
    <source>
        <dbReference type="SAM" id="Phobius"/>
    </source>
</evidence>
<keyword evidence="1" id="KW-0472">Membrane</keyword>
<dbReference type="Proteomes" id="UP000239326">
    <property type="component" value="Chromosome"/>
</dbReference>
<dbReference type="Pfam" id="PF13239">
    <property type="entry name" value="2TM"/>
    <property type="match status" value="1"/>
</dbReference>
<feature type="transmembrane region" description="Helical" evidence="1">
    <location>
        <begin position="25"/>
        <end position="46"/>
    </location>
</feature>
<evidence type="ECO:0000259" key="2">
    <source>
        <dbReference type="Pfam" id="PF13239"/>
    </source>
</evidence>
<dbReference type="AlphaFoldDB" id="A0A2S0MWD6"/>
<gene>
    <name evidence="3" type="ORF">C6571_01905</name>
</gene>
<name>A0A2S0MWD6_9BURK</name>
<keyword evidence="1" id="KW-0812">Transmembrane</keyword>
<proteinExistence type="predicted"/>
<keyword evidence="1" id="KW-1133">Transmembrane helix</keyword>
<dbReference type="InterPro" id="IPR025698">
    <property type="entry name" value="2TM_dom"/>
</dbReference>
<sequence length="99" mass="10988">MARAPFPLSSEALERLAQRRAKAKMGWYAHASVYVLVNLLLVTLSVGRGHYWAVFPALGWGLGLLIHGVAVFFLSGGSDWHERMVQAERERLARRGQAG</sequence>
<dbReference type="KEGG" id="simp:C6571_01905"/>
<accession>A0A2S0MWD6</accession>
<evidence type="ECO:0000313" key="3">
    <source>
        <dbReference type="EMBL" id="AVO40204.1"/>
    </source>
</evidence>
<feature type="domain" description="2TM" evidence="2">
    <location>
        <begin position="17"/>
        <end position="88"/>
    </location>
</feature>
<protein>
    <recommendedName>
        <fullName evidence="2">2TM domain-containing protein</fullName>
    </recommendedName>
</protein>
<dbReference type="RefSeq" id="WP_106445197.1">
    <property type="nucleotide sequence ID" value="NZ_CP027669.1"/>
</dbReference>
<dbReference type="EMBL" id="CP027669">
    <property type="protein sequence ID" value="AVO40204.1"/>
    <property type="molecule type" value="Genomic_DNA"/>
</dbReference>
<keyword evidence="4" id="KW-1185">Reference proteome</keyword>
<evidence type="ECO:0000313" key="4">
    <source>
        <dbReference type="Proteomes" id="UP000239326"/>
    </source>
</evidence>
<feature type="transmembrane region" description="Helical" evidence="1">
    <location>
        <begin position="52"/>
        <end position="74"/>
    </location>
</feature>